<feature type="domain" description="KAP NTPase" evidence="1">
    <location>
        <begin position="10"/>
        <end position="213"/>
    </location>
</feature>
<protein>
    <submittedName>
        <fullName evidence="2">KAP family NTPase</fullName>
    </submittedName>
</protein>
<dbReference type="EMBL" id="CP138203">
    <property type="protein sequence ID" value="WPC73413.1"/>
    <property type="molecule type" value="Genomic_DNA"/>
</dbReference>
<dbReference type="Pfam" id="PF07693">
    <property type="entry name" value="KAP_NTPase"/>
    <property type="match status" value="1"/>
</dbReference>
<dbReference type="SUPFAM" id="SSF52540">
    <property type="entry name" value="P-loop containing nucleoside triphosphate hydrolases"/>
    <property type="match status" value="1"/>
</dbReference>
<gene>
    <name evidence="2" type="ORF">R8Z52_15035</name>
</gene>
<name>A0ABZ0QD08_9VIBR</name>
<evidence type="ECO:0000313" key="2">
    <source>
        <dbReference type="EMBL" id="WPC73413.1"/>
    </source>
</evidence>
<dbReference type="Proteomes" id="UP001304071">
    <property type="component" value="Chromosome 1"/>
</dbReference>
<dbReference type="InterPro" id="IPR027417">
    <property type="entry name" value="P-loop_NTPase"/>
</dbReference>
<reference evidence="2 3" key="1">
    <citation type="submission" date="2023-11" db="EMBL/GenBank/DDBJ databases">
        <title>Plant-associative lifestyle of Vibrio porteresiae and its evolutionary dynamics.</title>
        <authorList>
            <person name="Rameshkumar N."/>
            <person name="Kirti K."/>
        </authorList>
    </citation>
    <scope>NUCLEOTIDE SEQUENCE [LARGE SCALE GENOMIC DNA]</scope>
    <source>
        <strain evidence="2 3">MSSRF30</strain>
    </source>
</reference>
<evidence type="ECO:0000259" key="1">
    <source>
        <dbReference type="Pfam" id="PF07693"/>
    </source>
</evidence>
<proteinExistence type="predicted"/>
<dbReference type="RefSeq" id="WP_261893270.1">
    <property type="nucleotide sequence ID" value="NZ_AP024895.1"/>
</dbReference>
<accession>A0ABZ0QD08</accession>
<dbReference type="InterPro" id="IPR011646">
    <property type="entry name" value="KAP_P-loop"/>
</dbReference>
<organism evidence="2 3">
    <name type="scientific">Vibrio porteresiae DSM 19223</name>
    <dbReference type="NCBI Taxonomy" id="1123496"/>
    <lineage>
        <taxon>Bacteria</taxon>
        <taxon>Pseudomonadati</taxon>
        <taxon>Pseudomonadota</taxon>
        <taxon>Gammaproteobacteria</taxon>
        <taxon>Vibrionales</taxon>
        <taxon>Vibrionaceae</taxon>
        <taxon>Vibrio</taxon>
    </lineage>
</organism>
<dbReference type="Gene3D" id="3.40.50.300">
    <property type="entry name" value="P-loop containing nucleotide triphosphate hydrolases"/>
    <property type="match status" value="1"/>
</dbReference>
<sequence length="574" mass="65684">MSVSLVKEQILDFLKSEEPQVLAIQGRWGIGKTHIWKNSIEENKTIVPQNKYSYVSLFGVKSVDDIKRTVFENSIDPKVLGEKTDLESIKKNYKALGKQYGRKSSNIVKDLSGAGANFVLKGLGSSVDKIFDSVASALLTETLICFDDIERHSKSLSLRDFLGLVSFLKEQKKCKIVILLNEDSHDLEEYQQYKEKIVDKQLHYEPSTKYCFDISTKLCAKANDEHLEQIKAVCDRLDIRNIRVLKKIRMHIDTALSVTTDYDKHIKEEIIQSIIILCWCHYCHSSDKYKIPSLNFVKKLNETYVNDDVLAIAAMIEEEKESQKTRSTIWKDKLNSLNYPSFDPIVKVLLDSIEKGYIDKESLVAICDAKQNEINIINQATGLDAAWELYHGSFLDNANEVVDAFVKGMTEAVETATLSQYSQAISLLRKLKQDEKVTEMINLYITRNEKNRERFNVENTDLNFFGINDKEYVDALKKAFEQGEKQETPEQILIRLSDKRSYDRKDVVQLAKLSSDELKKLFLSFNGKELTKNIRACLMLAGSNEDLMKNTKQALLEIGDLSDLNKARLSKFNL</sequence>
<evidence type="ECO:0000313" key="3">
    <source>
        <dbReference type="Proteomes" id="UP001304071"/>
    </source>
</evidence>
<keyword evidence="3" id="KW-1185">Reference proteome</keyword>